<dbReference type="EMBL" id="JXYS01000032">
    <property type="protein sequence ID" value="KJF17669.1"/>
    <property type="molecule type" value="Genomic_DNA"/>
</dbReference>
<evidence type="ECO:0000313" key="3">
    <source>
        <dbReference type="EMBL" id="KJF17669.1"/>
    </source>
</evidence>
<evidence type="ECO:0000313" key="4">
    <source>
        <dbReference type="Proteomes" id="UP000032360"/>
    </source>
</evidence>
<dbReference type="InterPro" id="IPR001387">
    <property type="entry name" value="Cro/C1-type_HTH"/>
</dbReference>
<organism evidence="3 4">
    <name type="scientific">Acidithrix ferrooxidans</name>
    <dbReference type="NCBI Taxonomy" id="1280514"/>
    <lineage>
        <taxon>Bacteria</taxon>
        <taxon>Bacillati</taxon>
        <taxon>Actinomycetota</taxon>
        <taxon>Acidimicrobiia</taxon>
        <taxon>Acidimicrobiales</taxon>
        <taxon>Acidimicrobiaceae</taxon>
        <taxon>Acidithrix</taxon>
    </lineage>
</organism>
<dbReference type="Pfam" id="PF12727">
    <property type="entry name" value="PBP_like"/>
    <property type="match status" value="1"/>
</dbReference>
<proteinExistence type="predicted"/>
<keyword evidence="1" id="KW-0238">DNA-binding</keyword>
<dbReference type="Proteomes" id="UP000032360">
    <property type="component" value="Unassembled WGS sequence"/>
</dbReference>
<dbReference type="PANTHER" id="PTHR46558">
    <property type="entry name" value="TRACRIPTIONAL REGULATORY PROTEIN-RELATED-RELATED"/>
    <property type="match status" value="1"/>
</dbReference>
<dbReference type="InterPro" id="IPR024370">
    <property type="entry name" value="PBP_domain"/>
</dbReference>
<comment type="caution">
    <text evidence="3">The sequence shown here is derived from an EMBL/GenBank/DDBJ whole genome shotgun (WGS) entry which is preliminary data.</text>
</comment>
<dbReference type="SUPFAM" id="SSF53850">
    <property type="entry name" value="Periplasmic binding protein-like II"/>
    <property type="match status" value="1"/>
</dbReference>
<evidence type="ECO:0000256" key="1">
    <source>
        <dbReference type="ARBA" id="ARBA00023125"/>
    </source>
</evidence>
<dbReference type="GO" id="GO:0003677">
    <property type="term" value="F:DNA binding"/>
    <property type="evidence" value="ECO:0007669"/>
    <property type="project" value="UniProtKB-KW"/>
</dbReference>
<dbReference type="PANTHER" id="PTHR46558:SF4">
    <property type="entry name" value="DNA-BIDING PHAGE PROTEIN"/>
    <property type="match status" value="1"/>
</dbReference>
<dbReference type="SUPFAM" id="SSF47413">
    <property type="entry name" value="lambda repressor-like DNA-binding domains"/>
    <property type="match status" value="1"/>
</dbReference>
<gene>
    <name evidence="3" type="ORF">AXFE_14640</name>
</gene>
<keyword evidence="4" id="KW-1185">Reference proteome</keyword>
<dbReference type="AlphaFoldDB" id="A0A0D8HII0"/>
<dbReference type="Gene3D" id="1.10.260.40">
    <property type="entry name" value="lambda repressor-like DNA-binding domains"/>
    <property type="match status" value="1"/>
</dbReference>
<evidence type="ECO:0000259" key="2">
    <source>
        <dbReference type="PROSITE" id="PS50943"/>
    </source>
</evidence>
<feature type="domain" description="HTH cro/C1-type" evidence="2">
    <location>
        <begin position="4"/>
        <end position="58"/>
    </location>
</feature>
<dbReference type="PROSITE" id="PS50943">
    <property type="entry name" value="HTH_CROC1"/>
    <property type="match status" value="1"/>
</dbReference>
<sequence>MLDIATRRKQLGISQREMAATLGVTRQTLSNIERGDENPKVGLALGIARILSSTVEEVFGVGSPALETNPVDGPAAWGEINGLKKFRAMPKGVLDSAWQIPNARLSQSGDYQASESGALFFDGCDPILGAIVNFLSHRIPVSCLWWSVQNSEALARVRGGDSHFGLIHLPFGRHPQLGAFPGYLTLEVASWNLVMVTKDGNPNHLRRLEDIFRPTVNFAYRSIGSGVREYTDELANRFGVTPNPELSFDSHISATNAVRFGIYDASLVAESVARLCGASFITLDRQTSWLVVPSSSLDDLDVSRALEEIHGGDFRKLLSGVPGYAVAA</sequence>
<name>A0A0D8HII0_9ACTN</name>
<protein>
    <submittedName>
        <fullName evidence="3">Helix-turn-helix protein</fullName>
    </submittedName>
</protein>
<dbReference type="RefSeq" id="WP_235347696.1">
    <property type="nucleotide sequence ID" value="NZ_JXYS01000032.1"/>
</dbReference>
<dbReference type="CDD" id="cd00093">
    <property type="entry name" value="HTH_XRE"/>
    <property type="match status" value="1"/>
</dbReference>
<dbReference type="InterPro" id="IPR010982">
    <property type="entry name" value="Lambda_DNA-bd_dom_sf"/>
</dbReference>
<dbReference type="Pfam" id="PF01381">
    <property type="entry name" value="HTH_3"/>
    <property type="match status" value="1"/>
</dbReference>
<accession>A0A0D8HII0</accession>
<reference evidence="3 4" key="1">
    <citation type="submission" date="2015-01" db="EMBL/GenBank/DDBJ databases">
        <title>Draft genome of the acidophilic iron oxidizer Acidithrix ferrooxidans strain Py-F3.</title>
        <authorList>
            <person name="Poehlein A."/>
            <person name="Eisen S."/>
            <person name="Schloemann M."/>
            <person name="Johnson B.D."/>
            <person name="Daniel R."/>
            <person name="Muehling M."/>
        </authorList>
    </citation>
    <scope>NUCLEOTIDE SEQUENCE [LARGE SCALE GENOMIC DNA]</scope>
    <source>
        <strain evidence="3 4">Py-F3</strain>
    </source>
</reference>
<dbReference type="SMART" id="SM00530">
    <property type="entry name" value="HTH_XRE"/>
    <property type="match status" value="1"/>
</dbReference>
<dbReference type="STRING" id="1280514.AXFE_14640"/>